<dbReference type="EC" id="1.14.99.29" evidence="9"/>
<comment type="caution">
    <text evidence="10">The sequence shown here is derived from an EMBL/GenBank/DDBJ whole genome shotgun (WGS) entry which is preliminary data.</text>
</comment>
<name>S7W607_SPRLO</name>
<evidence type="ECO:0000313" key="10">
    <source>
        <dbReference type="EMBL" id="EPR78196.1"/>
    </source>
</evidence>
<dbReference type="VEuPathDB" id="MicrosporidiaDB:SLOPH_2424"/>
<feature type="binding site" evidence="9">
    <location>
        <position position="94"/>
    </location>
    <ligand>
        <name>Fe cation</name>
        <dbReference type="ChEBI" id="CHEBI:24875"/>
        <label>1</label>
    </ligand>
</feature>
<keyword evidence="9" id="KW-0539">Nucleus</keyword>
<proteinExistence type="inferred from homology"/>
<comment type="similarity">
    <text evidence="9">Belongs to the deoxyhypusine hydroxylase family.</text>
</comment>
<evidence type="ECO:0000313" key="11">
    <source>
        <dbReference type="Proteomes" id="UP000014978"/>
    </source>
</evidence>
<dbReference type="UniPathway" id="UPA00354"/>
<feature type="binding site" evidence="9">
    <location>
        <position position="59"/>
    </location>
    <ligand>
        <name>Fe cation</name>
        <dbReference type="ChEBI" id="CHEBI:24875"/>
        <label>1</label>
    </ligand>
</feature>
<dbReference type="GO" id="GO:0005634">
    <property type="term" value="C:nucleus"/>
    <property type="evidence" value="ECO:0007669"/>
    <property type="project" value="UniProtKB-SubCell"/>
</dbReference>
<gene>
    <name evidence="9" type="primary">LIA1</name>
    <name evidence="10" type="ORF">SLOPH_2424</name>
</gene>
<dbReference type="PANTHER" id="PTHR12697:SF5">
    <property type="entry name" value="DEOXYHYPUSINE HYDROXYLASE"/>
    <property type="match status" value="1"/>
</dbReference>
<dbReference type="InterPro" id="IPR027517">
    <property type="entry name" value="Deoxyhypusine_hydroxylase"/>
</dbReference>
<comment type="pathway">
    <text evidence="2 9">Protein modification; eIF5A hypusination.</text>
</comment>
<dbReference type="InParanoid" id="S7W607"/>
<dbReference type="InterPro" id="IPR004155">
    <property type="entry name" value="PBS_lyase_HEAT"/>
</dbReference>
<evidence type="ECO:0000256" key="8">
    <source>
        <dbReference type="ARBA" id="ARBA00023256"/>
    </source>
</evidence>
<dbReference type="OMA" id="HGDGPRC"/>
<dbReference type="InterPro" id="IPR011989">
    <property type="entry name" value="ARM-like"/>
</dbReference>
<evidence type="ECO:0000256" key="6">
    <source>
        <dbReference type="ARBA" id="ARBA00023004"/>
    </source>
</evidence>
<organism evidence="10 11">
    <name type="scientific">Spraguea lophii (strain 42_110)</name>
    <name type="common">Microsporidian parasite</name>
    <dbReference type="NCBI Taxonomy" id="1358809"/>
    <lineage>
        <taxon>Eukaryota</taxon>
        <taxon>Fungi</taxon>
        <taxon>Fungi incertae sedis</taxon>
        <taxon>Microsporidia</taxon>
        <taxon>Spragueidae</taxon>
        <taxon>Spraguea</taxon>
    </lineage>
</organism>
<reference evidence="11" key="1">
    <citation type="journal article" date="2013" name="PLoS Genet.">
        <title>The genome of Spraguea lophii and the basis of host-microsporidian interactions.</title>
        <authorList>
            <person name="Campbell S.E."/>
            <person name="Williams T.A."/>
            <person name="Yousuf A."/>
            <person name="Soanes D.M."/>
            <person name="Paszkiewicz K.H."/>
            <person name="Williams B.A.P."/>
        </authorList>
    </citation>
    <scope>NUCLEOTIDE SEQUENCE [LARGE SCALE GENOMIC DNA]</scope>
    <source>
        <strain evidence="11">42_110</strain>
    </source>
</reference>
<dbReference type="PANTHER" id="PTHR12697">
    <property type="entry name" value="PBS LYASE HEAT-LIKE PROTEIN"/>
    <property type="match status" value="1"/>
</dbReference>
<comment type="function">
    <text evidence="9">Catalyzes the hydroxylation of the N(6)-(4-aminobutyl)-L-lysine intermediate to form hypusine, an essential post-translational modification only found in mature eIF-5A factor.</text>
</comment>
<dbReference type="FunCoup" id="S7W607">
    <property type="interactions" value="123"/>
</dbReference>
<evidence type="ECO:0000256" key="1">
    <source>
        <dbReference type="ARBA" id="ARBA00000068"/>
    </source>
</evidence>
<dbReference type="SUPFAM" id="SSF48371">
    <property type="entry name" value="ARM repeat"/>
    <property type="match status" value="1"/>
</dbReference>
<evidence type="ECO:0000256" key="4">
    <source>
        <dbReference type="ARBA" id="ARBA00022737"/>
    </source>
</evidence>
<dbReference type="Gene3D" id="1.25.10.10">
    <property type="entry name" value="Leucine-rich Repeat Variant"/>
    <property type="match status" value="2"/>
</dbReference>
<evidence type="ECO:0000256" key="5">
    <source>
        <dbReference type="ARBA" id="ARBA00023002"/>
    </source>
</evidence>
<keyword evidence="4" id="KW-0677">Repeat</keyword>
<evidence type="ECO:0000256" key="3">
    <source>
        <dbReference type="ARBA" id="ARBA00022723"/>
    </source>
</evidence>
<keyword evidence="3 9" id="KW-0479">Metal-binding</keyword>
<sequence length="294" mass="33186">MKIPQMAIDYNKIEKFITSPSTNICLKMRYLFLLRNDITLQSAKIICKTFNDTSVLLKHEAAYVLGQMKIQNSEISNKLVEVLKNVDEDEIVRHECAEALGNYECSQVIPLLKEFADNDKSVAVRETSYLAYKKLESNINEKSPFGSHDPANAGLFSSIEEAGAVYLDMDECLYKRYAAMFYLRNLNTKEAVDILGKGFTDKSALFKHEVAFVFGQMKNIHSVKYLSEALHRLEEHGMVRHECAEALGAIGGDDAKKALEKHIHCTVDIVRESVEVALDLHDYGTSQDLEYCVA</sequence>
<accession>S7W607</accession>
<feature type="binding site" evidence="9">
    <location>
        <position position="95"/>
    </location>
    <ligand>
        <name>Fe cation</name>
        <dbReference type="ChEBI" id="CHEBI:24875"/>
        <label>1</label>
    </ligand>
</feature>
<keyword evidence="6 9" id="KW-0408">Iron</keyword>
<dbReference type="Pfam" id="PF13646">
    <property type="entry name" value="HEAT_2"/>
    <property type="match status" value="2"/>
</dbReference>
<keyword evidence="7 9" id="KW-0503">Monooxygenase</keyword>
<evidence type="ECO:0000256" key="7">
    <source>
        <dbReference type="ARBA" id="ARBA00023033"/>
    </source>
</evidence>
<dbReference type="EMBL" id="ATCN01000952">
    <property type="protein sequence ID" value="EPR78196.1"/>
    <property type="molecule type" value="Genomic_DNA"/>
</dbReference>
<dbReference type="HOGENOM" id="CLU_053974_0_0_1"/>
<keyword evidence="5 9" id="KW-0560">Oxidoreductase</keyword>
<dbReference type="STRING" id="1358809.S7W607"/>
<dbReference type="InterPro" id="IPR016024">
    <property type="entry name" value="ARM-type_fold"/>
</dbReference>
<feature type="binding site" evidence="9">
    <location>
        <position position="208"/>
    </location>
    <ligand>
        <name>Fe cation</name>
        <dbReference type="ChEBI" id="CHEBI:24875"/>
        <label>2</label>
    </ligand>
</feature>
<dbReference type="Proteomes" id="UP000014978">
    <property type="component" value="Unassembled WGS sequence"/>
</dbReference>
<feature type="binding site" evidence="9">
    <location>
        <position position="209"/>
    </location>
    <ligand>
        <name>Fe cation</name>
        <dbReference type="ChEBI" id="CHEBI:24875"/>
        <label>2</label>
    </ligand>
</feature>
<protein>
    <recommendedName>
        <fullName evidence="9">Deoxyhypusine hydroxylase</fullName>
        <shortName evidence="9">DOHH</shortName>
        <ecNumber evidence="9">1.14.99.29</ecNumber>
    </recommendedName>
    <alternativeName>
        <fullName evidence="9">Deoxyhypusine dioxygenase</fullName>
    </alternativeName>
    <alternativeName>
        <fullName evidence="9">Deoxyhypusine monooxygenase</fullName>
    </alternativeName>
</protein>
<dbReference type="SMART" id="SM00567">
    <property type="entry name" value="EZ_HEAT"/>
    <property type="match status" value="5"/>
</dbReference>
<feature type="binding site" evidence="9">
    <location>
        <position position="242"/>
    </location>
    <ligand>
        <name>Fe cation</name>
        <dbReference type="ChEBI" id="CHEBI:24875"/>
        <label>2</label>
    </ligand>
</feature>
<keyword evidence="9" id="KW-0963">Cytoplasm</keyword>
<evidence type="ECO:0000256" key="9">
    <source>
        <dbReference type="HAMAP-Rule" id="MF_03101"/>
    </source>
</evidence>
<keyword evidence="11" id="KW-1185">Reference proteome</keyword>
<evidence type="ECO:0000256" key="2">
    <source>
        <dbReference type="ARBA" id="ARBA00005041"/>
    </source>
</evidence>
<comment type="catalytic activity">
    <reaction evidence="1 9">
        <text>[eIF5A protein]-deoxyhypusine + AH2 + O2 = [eIF5A protein]-hypusine + A + H2O</text>
        <dbReference type="Rhea" id="RHEA:14101"/>
        <dbReference type="Rhea" id="RHEA-COMP:10144"/>
        <dbReference type="Rhea" id="RHEA-COMP:12592"/>
        <dbReference type="ChEBI" id="CHEBI:13193"/>
        <dbReference type="ChEBI" id="CHEBI:15377"/>
        <dbReference type="ChEBI" id="CHEBI:15379"/>
        <dbReference type="ChEBI" id="CHEBI:17499"/>
        <dbReference type="ChEBI" id="CHEBI:82657"/>
        <dbReference type="ChEBI" id="CHEBI:91175"/>
        <dbReference type="EC" id="1.14.99.29"/>
    </reaction>
</comment>
<dbReference type="GO" id="GO:0005737">
    <property type="term" value="C:cytoplasm"/>
    <property type="evidence" value="ECO:0007669"/>
    <property type="project" value="UniProtKB-SubCell"/>
</dbReference>
<feature type="binding site" evidence="9">
    <location>
        <position position="60"/>
    </location>
    <ligand>
        <name>Fe cation</name>
        <dbReference type="ChEBI" id="CHEBI:24875"/>
        <label>1</label>
    </ligand>
</feature>
<comment type="cofactor">
    <cofactor evidence="9">
        <name>Fe(2+)</name>
        <dbReference type="ChEBI" id="CHEBI:29033"/>
    </cofactor>
    <text evidence="9">Binds 2 Fe(2+) ions per subunit.</text>
</comment>
<dbReference type="GO" id="GO:0046872">
    <property type="term" value="F:metal ion binding"/>
    <property type="evidence" value="ECO:0007669"/>
    <property type="project" value="UniProtKB-KW"/>
</dbReference>
<feature type="binding site" evidence="9">
    <location>
        <position position="241"/>
    </location>
    <ligand>
        <name>Fe cation</name>
        <dbReference type="ChEBI" id="CHEBI:24875"/>
        <label>2</label>
    </ligand>
</feature>
<keyword evidence="8 9" id="KW-0386">Hypusine biosynthesis</keyword>
<dbReference type="HAMAP" id="MF_03101">
    <property type="entry name" value="Deoxyhypusine_hydroxylase"/>
    <property type="match status" value="1"/>
</dbReference>
<dbReference type="GO" id="GO:0019135">
    <property type="term" value="F:deoxyhypusine monooxygenase activity"/>
    <property type="evidence" value="ECO:0007669"/>
    <property type="project" value="UniProtKB-UniRule"/>
</dbReference>
<dbReference type="OrthoDB" id="421002at2759"/>
<dbReference type="AlphaFoldDB" id="S7W607"/>
<comment type="subcellular location">
    <subcellularLocation>
        <location evidence="9">Cytoplasm</location>
    </subcellularLocation>
    <subcellularLocation>
        <location evidence="9">Nucleus</location>
    </subcellularLocation>
</comment>